<evidence type="ECO:0000313" key="3">
    <source>
        <dbReference type="EMBL" id="MBS2210618.1"/>
    </source>
</evidence>
<keyword evidence="4" id="KW-1185">Reference proteome</keyword>
<comment type="similarity">
    <text evidence="1">Belongs to the 4-hydroxybenzoyl-CoA thioesterase family.</text>
</comment>
<evidence type="ECO:0000256" key="2">
    <source>
        <dbReference type="ARBA" id="ARBA00022801"/>
    </source>
</evidence>
<dbReference type="InterPro" id="IPR029069">
    <property type="entry name" value="HotDog_dom_sf"/>
</dbReference>
<comment type="caution">
    <text evidence="3">The sequence shown here is derived from an EMBL/GenBank/DDBJ whole genome shotgun (WGS) entry which is preliminary data.</text>
</comment>
<proteinExistence type="inferred from homology"/>
<evidence type="ECO:0000313" key="4">
    <source>
        <dbReference type="Proteomes" id="UP000721861"/>
    </source>
</evidence>
<gene>
    <name evidence="3" type="ORF">KEM09_04350</name>
</gene>
<sequence>MKETTFNHSTPVQIRFNDIDGLGHVNNTIIQEYFDLGRMYYMTEVLGKTIFASDETLIVVNINTDFLTPIYLKDTIEVKTAIVGLGTKSLKMEQQVVCNATQTVKATCSSVMVGFNKTTEEGLELLPAWRKTISQYEGKDF</sequence>
<reference evidence="3 4" key="1">
    <citation type="journal article" date="2014" name="Int. J. Syst. Evol. Microbiol.">
        <title>Carboxylicivirga gen. nov. in the family Marinilabiliaceae with two novel species, Carboxylicivirga mesophila sp. nov. and Carboxylicivirga taeanensis sp. nov., and reclassification of Cytophaga fermentans as Saccharicrinis fermentans gen. nov., comb. nov.</title>
        <authorList>
            <person name="Yang S.H."/>
            <person name="Seo H.S."/>
            <person name="Woo J.H."/>
            <person name="Oh H.M."/>
            <person name="Jang H."/>
            <person name="Lee J.H."/>
            <person name="Kim S.J."/>
            <person name="Kwon K.K."/>
        </authorList>
    </citation>
    <scope>NUCLEOTIDE SEQUENCE [LARGE SCALE GENOMIC DNA]</scope>
    <source>
        <strain evidence="3 4">JCM 18290</strain>
    </source>
</reference>
<dbReference type="PANTHER" id="PTHR31793:SF27">
    <property type="entry name" value="NOVEL THIOESTERASE SUPERFAMILY DOMAIN AND SAPOSIN A-TYPE DOMAIN CONTAINING PROTEIN (0610012H03RIK)"/>
    <property type="match status" value="1"/>
</dbReference>
<dbReference type="SUPFAM" id="SSF54637">
    <property type="entry name" value="Thioesterase/thiol ester dehydrase-isomerase"/>
    <property type="match status" value="1"/>
</dbReference>
<protein>
    <submittedName>
        <fullName evidence="3">Acyl-CoA thioesterase</fullName>
    </submittedName>
</protein>
<dbReference type="Pfam" id="PF13279">
    <property type="entry name" value="4HBT_2"/>
    <property type="match status" value="1"/>
</dbReference>
<dbReference type="RefSeq" id="WP_212225990.1">
    <property type="nucleotide sequence ID" value="NZ_JAGUCN010000003.1"/>
</dbReference>
<dbReference type="EMBL" id="JAGUCN010000003">
    <property type="protein sequence ID" value="MBS2210618.1"/>
    <property type="molecule type" value="Genomic_DNA"/>
</dbReference>
<dbReference type="InterPro" id="IPR050563">
    <property type="entry name" value="4-hydroxybenzoyl-CoA_TE"/>
</dbReference>
<dbReference type="Proteomes" id="UP000721861">
    <property type="component" value="Unassembled WGS sequence"/>
</dbReference>
<dbReference type="Gene3D" id="3.10.129.10">
    <property type="entry name" value="Hotdog Thioesterase"/>
    <property type="match status" value="1"/>
</dbReference>
<dbReference type="PANTHER" id="PTHR31793">
    <property type="entry name" value="4-HYDROXYBENZOYL-COA THIOESTERASE FAMILY MEMBER"/>
    <property type="match status" value="1"/>
</dbReference>
<organism evidence="3 4">
    <name type="scientific">Carboxylicivirga mesophila</name>
    <dbReference type="NCBI Taxonomy" id="1166478"/>
    <lineage>
        <taxon>Bacteria</taxon>
        <taxon>Pseudomonadati</taxon>
        <taxon>Bacteroidota</taxon>
        <taxon>Bacteroidia</taxon>
        <taxon>Marinilabiliales</taxon>
        <taxon>Marinilabiliaceae</taxon>
        <taxon>Carboxylicivirga</taxon>
    </lineage>
</organism>
<accession>A0ABS5K8B2</accession>
<name>A0ABS5K8B2_9BACT</name>
<evidence type="ECO:0000256" key="1">
    <source>
        <dbReference type="ARBA" id="ARBA00005953"/>
    </source>
</evidence>
<dbReference type="CDD" id="cd00586">
    <property type="entry name" value="4HBT"/>
    <property type="match status" value="1"/>
</dbReference>
<keyword evidence="2" id="KW-0378">Hydrolase</keyword>